<evidence type="ECO:0000313" key="5">
    <source>
        <dbReference type="Proteomes" id="UP001055868"/>
    </source>
</evidence>
<keyword evidence="3" id="KW-0732">Signal</keyword>
<proteinExistence type="predicted"/>
<feature type="transmembrane region" description="Helical" evidence="2">
    <location>
        <begin position="50"/>
        <end position="71"/>
    </location>
</feature>
<feature type="compositionally biased region" description="Acidic residues" evidence="1">
    <location>
        <begin position="192"/>
        <end position="201"/>
    </location>
</feature>
<evidence type="ECO:0000256" key="1">
    <source>
        <dbReference type="SAM" id="MobiDB-lite"/>
    </source>
</evidence>
<evidence type="ECO:0000256" key="3">
    <source>
        <dbReference type="SAM" id="SignalP"/>
    </source>
</evidence>
<feature type="signal peptide" evidence="3">
    <location>
        <begin position="1"/>
        <end position="22"/>
    </location>
</feature>
<keyword evidence="5" id="KW-1185">Reference proteome</keyword>
<organism evidence="4 5">
    <name type="scientific">Brachybacterium kimchii</name>
    <dbReference type="NCBI Taxonomy" id="2942909"/>
    <lineage>
        <taxon>Bacteria</taxon>
        <taxon>Bacillati</taxon>
        <taxon>Actinomycetota</taxon>
        <taxon>Actinomycetes</taxon>
        <taxon>Micrococcales</taxon>
        <taxon>Dermabacteraceae</taxon>
        <taxon>Brachybacterium</taxon>
    </lineage>
</organism>
<dbReference type="EMBL" id="CP097218">
    <property type="protein sequence ID" value="UQN30869.1"/>
    <property type="molecule type" value="Genomic_DNA"/>
</dbReference>
<keyword evidence="2" id="KW-1133">Transmembrane helix</keyword>
<feature type="chain" id="PRO_5047233295" evidence="3">
    <location>
        <begin position="23"/>
        <end position="241"/>
    </location>
</feature>
<sequence length="241" mass="24276">MRALLTRRSLVLAALVMSLALAGMTRATWTTALAAGFTGAKQSVDVTGQDAAPAVLALALVGGAAAVATTLASRWVRFITGPVLILVGIGAAVSSISVRADAVSASTSAVAEATGVVGGSVDAEASIWPLVALIPAALLVVVGVLVLAVGGRWPRRRSRYQRDASREVAPAELDPSDDPAAAWDALSRGEDPSDAAVEEPSADAAGGGVHDPSDEPADDTAEHPSDDTRTEPPGDSGRVAE</sequence>
<feature type="transmembrane region" description="Helical" evidence="2">
    <location>
        <begin position="78"/>
        <end position="98"/>
    </location>
</feature>
<gene>
    <name evidence="4" type="ORF">M4486_06120</name>
</gene>
<accession>A0ABY4N8I3</accession>
<protein>
    <submittedName>
        <fullName evidence="4">Trp biosynthesis-associated membrane protein</fullName>
    </submittedName>
</protein>
<dbReference type="Proteomes" id="UP001055868">
    <property type="component" value="Chromosome"/>
</dbReference>
<name>A0ABY4N8I3_9MICO</name>
<dbReference type="Pfam" id="PF09534">
    <property type="entry name" value="Trp_oprn_chp"/>
    <property type="match status" value="1"/>
</dbReference>
<feature type="compositionally biased region" description="Basic and acidic residues" evidence="1">
    <location>
        <begin position="220"/>
        <end position="241"/>
    </location>
</feature>
<evidence type="ECO:0000256" key="2">
    <source>
        <dbReference type="SAM" id="Phobius"/>
    </source>
</evidence>
<keyword evidence="2" id="KW-0812">Transmembrane</keyword>
<feature type="region of interest" description="Disordered" evidence="1">
    <location>
        <begin position="158"/>
        <end position="241"/>
    </location>
</feature>
<feature type="transmembrane region" description="Helical" evidence="2">
    <location>
        <begin position="127"/>
        <end position="149"/>
    </location>
</feature>
<dbReference type="RefSeq" id="WP_249480273.1">
    <property type="nucleotide sequence ID" value="NZ_CP097218.1"/>
</dbReference>
<keyword evidence="2" id="KW-0472">Membrane</keyword>
<dbReference type="InterPro" id="IPR019051">
    <property type="entry name" value="Trp_biosyn_TM_oprn/chp"/>
</dbReference>
<evidence type="ECO:0000313" key="4">
    <source>
        <dbReference type="EMBL" id="UQN30869.1"/>
    </source>
</evidence>
<reference evidence="4" key="1">
    <citation type="submission" date="2022-05" db="EMBL/GenBank/DDBJ databases">
        <title>Genomic analysis of Brachybacterium sp. CBA3104.</title>
        <authorList>
            <person name="Roh S.W."/>
            <person name="Kim Y.B."/>
            <person name="Kim Y."/>
        </authorList>
    </citation>
    <scope>NUCLEOTIDE SEQUENCE</scope>
    <source>
        <strain evidence="4">CBA3104</strain>
    </source>
</reference>